<dbReference type="Proteomes" id="UP001589896">
    <property type="component" value="Unassembled WGS sequence"/>
</dbReference>
<gene>
    <name evidence="2" type="ORF">ACFFGH_14855</name>
</gene>
<reference evidence="2 3" key="1">
    <citation type="submission" date="2024-09" db="EMBL/GenBank/DDBJ databases">
        <authorList>
            <person name="Sun Q."/>
            <person name="Mori K."/>
        </authorList>
    </citation>
    <scope>NUCLEOTIDE SEQUENCE [LARGE SCALE GENOMIC DNA]</scope>
    <source>
        <strain evidence="2 3">KCTC 23076</strain>
    </source>
</reference>
<dbReference type="InterPro" id="IPR000073">
    <property type="entry name" value="AB_hydrolase_1"/>
</dbReference>
<feature type="domain" description="AB hydrolase-1" evidence="1">
    <location>
        <begin position="67"/>
        <end position="185"/>
    </location>
</feature>
<protein>
    <submittedName>
        <fullName evidence="2">Alpha/beta fold hydrolase</fullName>
    </submittedName>
</protein>
<comment type="caution">
    <text evidence="2">The sequence shown here is derived from an EMBL/GenBank/DDBJ whole genome shotgun (WGS) entry which is preliminary data.</text>
</comment>
<dbReference type="RefSeq" id="WP_386669542.1">
    <property type="nucleotide sequence ID" value="NZ_JBHLTG010000003.1"/>
</dbReference>
<dbReference type="SUPFAM" id="SSF53474">
    <property type="entry name" value="alpha/beta-Hydrolases"/>
    <property type="match status" value="1"/>
</dbReference>
<keyword evidence="3" id="KW-1185">Reference proteome</keyword>
<dbReference type="InterPro" id="IPR029058">
    <property type="entry name" value="AB_hydrolase_fold"/>
</dbReference>
<keyword evidence="2" id="KW-0378">Hydrolase</keyword>
<evidence type="ECO:0000313" key="3">
    <source>
        <dbReference type="Proteomes" id="UP001589896"/>
    </source>
</evidence>
<evidence type="ECO:0000313" key="2">
    <source>
        <dbReference type="EMBL" id="MFC0679118.1"/>
    </source>
</evidence>
<dbReference type="GO" id="GO:0016787">
    <property type="term" value="F:hydrolase activity"/>
    <property type="evidence" value="ECO:0007669"/>
    <property type="project" value="UniProtKB-KW"/>
</dbReference>
<organism evidence="2 3">
    <name type="scientific">Lysobacter korlensis</name>
    <dbReference type="NCBI Taxonomy" id="553636"/>
    <lineage>
        <taxon>Bacteria</taxon>
        <taxon>Pseudomonadati</taxon>
        <taxon>Pseudomonadota</taxon>
        <taxon>Gammaproteobacteria</taxon>
        <taxon>Lysobacterales</taxon>
        <taxon>Lysobacteraceae</taxon>
        <taxon>Lysobacter</taxon>
    </lineage>
</organism>
<dbReference type="Pfam" id="PF00561">
    <property type="entry name" value="Abhydrolase_1"/>
    <property type="match status" value="1"/>
</dbReference>
<proteinExistence type="predicted"/>
<evidence type="ECO:0000259" key="1">
    <source>
        <dbReference type="Pfam" id="PF00561"/>
    </source>
</evidence>
<name>A0ABV6RT74_9GAMM</name>
<dbReference type="EMBL" id="JBHLTG010000003">
    <property type="protein sequence ID" value="MFC0679118.1"/>
    <property type="molecule type" value="Genomic_DNA"/>
</dbReference>
<dbReference type="Gene3D" id="3.40.50.1820">
    <property type="entry name" value="alpha/beta hydrolase"/>
    <property type="match status" value="1"/>
</dbReference>
<accession>A0ABV6RT74</accession>
<sequence>MSAAAGATSDALVAGAAIATRRILRFGPDERFVGILTGSPAASNAPVLLLPSAGLQPRSGPFRLHVELGERLAAAGLRTFRFDAPGVGEAPRVTGFDARAATIAAMDLLQKQHGVSKFAVGGICSAADIGWNTAMADERVSALLLLDGIAFTGPWFSYARWLDRLRRVPTEWRRMLRDARPPGRGGDGNGMGSADFRDWPTHEEAKAQFAKLVARRTRMLWIYTGGYTDRFLHLRQFRWAFGTPASDPCVEALYWPDCDHTFYARAHRDRLIDQVKAWLLGLGSGAGG</sequence>